<reference evidence="1 3" key="1">
    <citation type="submission" date="2017-07" db="EMBL/GenBank/DDBJ databases">
        <title>Isolation and development of strain Bacillus megaterium SR7 for enhanced growth and metabolite production under supercritical carbon dioxide.</title>
        <authorList>
            <person name="Freedman A.J.E."/>
            <person name="Peet K.C."/>
            <person name="Boock J.T."/>
            <person name="Penn K."/>
            <person name="Prather K.L.J."/>
            <person name="Thompson J.R."/>
        </authorList>
    </citation>
    <scope>NUCLEOTIDE SEQUENCE [LARGE SCALE GENOMIC DNA]</scope>
    <source>
        <strain evidence="1 3">SR7</strain>
        <plasmid evidence="1 3">p1</plasmid>
    </source>
</reference>
<dbReference type="AlphaFoldDB" id="A0AA86LZH1"/>
<evidence type="ECO:0000313" key="3">
    <source>
        <dbReference type="Proteomes" id="UP000253834"/>
    </source>
</evidence>
<sequence>MPCNINVQNFNANGVTENANLDIGNNVQNSHTANSKSVGACFSFGNTSPSVAHMLNNNCDPDISDQGQVDNTSTT</sequence>
<gene>
    <name evidence="1" type="ORF">CIB87_28275</name>
    <name evidence="2" type="ORF">CIB87_28365</name>
</gene>
<dbReference type="EMBL" id="CP022675">
    <property type="protein sequence ID" value="AXI32847.1"/>
    <property type="molecule type" value="Genomic_DNA"/>
</dbReference>
<accession>A0AA86LZH1</accession>
<proteinExistence type="predicted"/>
<evidence type="ECO:0000313" key="1">
    <source>
        <dbReference type="EMBL" id="AXI32847.1"/>
    </source>
</evidence>
<dbReference type="Proteomes" id="UP000253834">
    <property type="component" value="Plasmid p1"/>
</dbReference>
<dbReference type="EMBL" id="CP022675">
    <property type="protein sequence ID" value="AXI32865.1"/>
    <property type="molecule type" value="Genomic_DNA"/>
</dbReference>
<geneLocation type="plasmid" evidence="1 3">
    <name>p1</name>
</geneLocation>
<name>A0AA86LZH1_PRIMG</name>
<dbReference type="Pfam" id="PF10676">
    <property type="entry name" value="gerPA"/>
    <property type="match status" value="1"/>
</dbReference>
<organism evidence="1 3">
    <name type="scientific">Priestia megaterium</name>
    <name type="common">Bacillus megaterium</name>
    <dbReference type="NCBI Taxonomy" id="1404"/>
    <lineage>
        <taxon>Bacteria</taxon>
        <taxon>Bacillati</taxon>
        <taxon>Bacillota</taxon>
        <taxon>Bacilli</taxon>
        <taxon>Bacillales</taxon>
        <taxon>Bacillaceae</taxon>
        <taxon>Priestia</taxon>
    </lineage>
</organism>
<dbReference type="RefSeq" id="WP_114897464.1">
    <property type="nucleotide sequence ID" value="NZ_CP022675.1"/>
</dbReference>
<keyword evidence="1" id="KW-0614">Plasmid</keyword>
<dbReference type="InterPro" id="IPR019618">
    <property type="entry name" value="Spore_germination_GerPA"/>
</dbReference>
<protein>
    <submittedName>
        <fullName evidence="1">Uncharacterized protein</fullName>
    </submittedName>
</protein>
<evidence type="ECO:0000313" key="2">
    <source>
        <dbReference type="EMBL" id="AXI32865.1"/>
    </source>
</evidence>